<gene>
    <name evidence="2" type="ORF">ACFOX3_10265</name>
</gene>
<organism evidence="2 3">
    <name type="scientific">Simiduia curdlanivorans</name>
    <dbReference type="NCBI Taxonomy" id="1492769"/>
    <lineage>
        <taxon>Bacteria</taxon>
        <taxon>Pseudomonadati</taxon>
        <taxon>Pseudomonadota</taxon>
        <taxon>Gammaproteobacteria</taxon>
        <taxon>Cellvibrionales</taxon>
        <taxon>Cellvibrionaceae</taxon>
        <taxon>Simiduia</taxon>
    </lineage>
</organism>
<accession>A0ABV8V445</accession>
<reference evidence="3" key="1">
    <citation type="journal article" date="2019" name="Int. J. Syst. Evol. Microbiol.">
        <title>The Global Catalogue of Microorganisms (GCM) 10K type strain sequencing project: providing services to taxonomists for standard genome sequencing and annotation.</title>
        <authorList>
            <consortium name="The Broad Institute Genomics Platform"/>
            <consortium name="The Broad Institute Genome Sequencing Center for Infectious Disease"/>
            <person name="Wu L."/>
            <person name="Ma J."/>
        </authorList>
    </citation>
    <scope>NUCLEOTIDE SEQUENCE [LARGE SCALE GENOMIC DNA]</scope>
    <source>
        <strain evidence="3">CECT 8570</strain>
    </source>
</reference>
<name>A0ABV8V445_9GAMM</name>
<dbReference type="PANTHER" id="PTHR23339">
    <property type="entry name" value="TYROSINE SPECIFIC PROTEIN PHOSPHATASE AND DUAL SPECIFICITY PROTEIN PHOSPHATASE"/>
    <property type="match status" value="1"/>
</dbReference>
<protein>
    <submittedName>
        <fullName evidence="2">Dual specificity protein phosphatase family protein</fullName>
    </submittedName>
</protein>
<dbReference type="Gene3D" id="3.90.190.10">
    <property type="entry name" value="Protein tyrosine phosphatase superfamily"/>
    <property type="match status" value="1"/>
</dbReference>
<evidence type="ECO:0000313" key="2">
    <source>
        <dbReference type="EMBL" id="MFC4362689.1"/>
    </source>
</evidence>
<comment type="caution">
    <text evidence="2">The sequence shown here is derived from an EMBL/GenBank/DDBJ whole genome shotgun (WGS) entry which is preliminary data.</text>
</comment>
<sequence>MTIHGLNTYQSHLTTDRGFRNFQWVLPGVLARSAQPNYSGKDESHDISFLQADFLKKKGISCVISSNQYELPDHSKTLLATYGIAYYHFRIEDYHAASPQQLKTAADIIEANRRRGATLVHCGFGEGRTGTIVAAWAMMKHMPTQAGVNINTMCTPSSLKDNFGVETPHQTANIRAAANLPATPYPPGLGFQAVASASGGSAQSFSGPGGIGMPNAASVPSINFSSIKTDDIEW</sequence>
<dbReference type="RefSeq" id="WP_290259259.1">
    <property type="nucleotide sequence ID" value="NZ_JAUFQG010000004.1"/>
</dbReference>
<dbReference type="InterPro" id="IPR016130">
    <property type="entry name" value="Tyr_Pase_AS"/>
</dbReference>
<dbReference type="PROSITE" id="PS50056">
    <property type="entry name" value="TYR_PHOSPHATASE_2"/>
    <property type="match status" value="1"/>
</dbReference>
<feature type="domain" description="Tyrosine specific protein phosphatases" evidence="1">
    <location>
        <begin position="99"/>
        <end position="172"/>
    </location>
</feature>
<dbReference type="Pfam" id="PF22785">
    <property type="entry name" value="Tc-R-P"/>
    <property type="match status" value="1"/>
</dbReference>
<dbReference type="InterPro" id="IPR029021">
    <property type="entry name" value="Prot-tyrosine_phosphatase-like"/>
</dbReference>
<evidence type="ECO:0000313" key="3">
    <source>
        <dbReference type="Proteomes" id="UP001595840"/>
    </source>
</evidence>
<dbReference type="SUPFAM" id="SSF52799">
    <property type="entry name" value="(Phosphotyrosine protein) phosphatases II"/>
    <property type="match status" value="1"/>
</dbReference>
<keyword evidence="3" id="KW-1185">Reference proteome</keyword>
<dbReference type="InterPro" id="IPR000387">
    <property type="entry name" value="Tyr_Pase_dom"/>
</dbReference>
<evidence type="ECO:0000259" key="1">
    <source>
        <dbReference type="PROSITE" id="PS50056"/>
    </source>
</evidence>
<dbReference type="InterPro" id="IPR050561">
    <property type="entry name" value="PTP"/>
</dbReference>
<dbReference type="EMBL" id="JBHSCX010000008">
    <property type="protein sequence ID" value="MFC4362689.1"/>
    <property type="molecule type" value="Genomic_DNA"/>
</dbReference>
<dbReference type="Proteomes" id="UP001595840">
    <property type="component" value="Unassembled WGS sequence"/>
</dbReference>
<dbReference type="PROSITE" id="PS00383">
    <property type="entry name" value="TYR_PHOSPHATASE_1"/>
    <property type="match status" value="1"/>
</dbReference>
<proteinExistence type="predicted"/>